<dbReference type="EMBL" id="JACHFH010000050">
    <property type="protein sequence ID" value="MBB5337452.1"/>
    <property type="molecule type" value="Genomic_DNA"/>
</dbReference>
<evidence type="ECO:0000256" key="1">
    <source>
        <dbReference type="SAM" id="Coils"/>
    </source>
</evidence>
<gene>
    <name evidence="2" type="ORF">HNR32_002614</name>
</gene>
<dbReference type="Proteomes" id="UP000559117">
    <property type="component" value="Unassembled WGS sequence"/>
</dbReference>
<organism evidence="2 3">
    <name type="scientific">Pectinatus brassicae</name>
    <dbReference type="NCBI Taxonomy" id="862415"/>
    <lineage>
        <taxon>Bacteria</taxon>
        <taxon>Bacillati</taxon>
        <taxon>Bacillota</taxon>
        <taxon>Negativicutes</taxon>
        <taxon>Selenomonadales</taxon>
        <taxon>Selenomonadaceae</taxon>
        <taxon>Pectinatus</taxon>
    </lineage>
</organism>
<keyword evidence="3" id="KW-1185">Reference proteome</keyword>
<accession>A0A840UTJ5</accession>
<feature type="coiled-coil region" evidence="1">
    <location>
        <begin position="374"/>
        <end position="440"/>
    </location>
</feature>
<evidence type="ECO:0000313" key="2">
    <source>
        <dbReference type="EMBL" id="MBB5337452.1"/>
    </source>
</evidence>
<dbReference type="AlphaFoldDB" id="A0A840UTJ5"/>
<evidence type="ECO:0000313" key="3">
    <source>
        <dbReference type="Proteomes" id="UP000559117"/>
    </source>
</evidence>
<name>A0A840UTJ5_9FIRM</name>
<protein>
    <submittedName>
        <fullName evidence="2">Uncharacterized protein</fullName>
    </submittedName>
</protein>
<reference evidence="2 3" key="1">
    <citation type="submission" date="2020-08" db="EMBL/GenBank/DDBJ databases">
        <title>Genomic Encyclopedia of Type Strains, Phase IV (KMG-IV): sequencing the most valuable type-strain genomes for metagenomic binning, comparative biology and taxonomic classification.</title>
        <authorList>
            <person name="Goeker M."/>
        </authorList>
    </citation>
    <scope>NUCLEOTIDE SEQUENCE [LARGE SCALE GENOMIC DNA]</scope>
    <source>
        <strain evidence="2 3">DSM 24661</strain>
    </source>
</reference>
<dbReference type="RefSeq" id="WP_183863266.1">
    <property type="nucleotide sequence ID" value="NZ_JACHFH010000050.1"/>
</dbReference>
<sequence length="442" mass="50196">MMVKNTTNAIINTNKSPNIGKTNKTGSLPVSREINAPAYNVEIKMQKRLENLLKDPDFVKNIEKSVKDIDMSTVGIERKPDTLNEDACRETMINGDDNAALSFRNGREIPSKLKPEAKEALERYYNAADNIAKGGKKVFKEYNLEYAAIAAFSTNELADERAQATISAGNYSKEDYQKIKDMAKELQDKAGVYVAIDTSLSTLPLITTEGNWQKKLYENTDFSYNSIEFSYNNTLLTLGGNRLNFMADNKDAESIWINLARGNYKNDNEVIDALQENGYQQIADDYKNKIYISGADYDKKDGELWKATVGYTPGTGDTSKYNDLRKELFGSDEISFDYTKAELDKAYKNAPAEYEKLKKYPMDREYIKSDDDSSNSADKRVQALRKRIAAINKQIHEIKATDLNQESKTETINNLEKNIQNLQQQINDILEDELKKLQNKLH</sequence>
<proteinExistence type="predicted"/>
<keyword evidence="1" id="KW-0175">Coiled coil</keyword>
<comment type="caution">
    <text evidence="2">The sequence shown here is derived from an EMBL/GenBank/DDBJ whole genome shotgun (WGS) entry which is preliminary data.</text>
</comment>